<gene>
    <name evidence="7" type="ORF">MNBD_GAMMA14-796</name>
</gene>
<dbReference type="PANTHER" id="PTHR43825">
    <property type="entry name" value="PYRUVATE DEHYDROGENASE E1 COMPONENT"/>
    <property type="match status" value="1"/>
</dbReference>
<organism evidence="7">
    <name type="scientific">hydrothermal vent metagenome</name>
    <dbReference type="NCBI Taxonomy" id="652676"/>
    <lineage>
        <taxon>unclassified sequences</taxon>
        <taxon>metagenomes</taxon>
        <taxon>ecological metagenomes</taxon>
    </lineage>
</organism>
<name>A0A3B0YPT8_9ZZZZ</name>
<evidence type="ECO:0000256" key="3">
    <source>
        <dbReference type="ARBA" id="ARBA00001964"/>
    </source>
</evidence>
<comment type="similarity">
    <text evidence="4">Belongs to the transketolase family.</text>
</comment>
<dbReference type="InterPro" id="IPR029061">
    <property type="entry name" value="THDP-binding"/>
</dbReference>
<dbReference type="Pfam" id="PF00456">
    <property type="entry name" value="Transketolase_N"/>
    <property type="match status" value="1"/>
</dbReference>
<dbReference type="CDD" id="cd07033">
    <property type="entry name" value="TPP_PYR_DXS_TK_like"/>
    <property type="match status" value="1"/>
</dbReference>
<keyword evidence="7" id="KW-0808">Transferase</keyword>
<dbReference type="Pfam" id="PF02780">
    <property type="entry name" value="Transketolase_C"/>
    <property type="match status" value="1"/>
</dbReference>
<comment type="cofactor">
    <cofactor evidence="2">
        <name>Mg(2+)</name>
        <dbReference type="ChEBI" id="CHEBI:18420"/>
    </cofactor>
</comment>
<proteinExistence type="inferred from homology"/>
<dbReference type="FunFam" id="3.40.50.970:FF:000129">
    <property type="entry name" value="Transketolase"/>
    <property type="match status" value="1"/>
</dbReference>
<dbReference type="CDD" id="cd02012">
    <property type="entry name" value="TPP_TK"/>
    <property type="match status" value="1"/>
</dbReference>
<dbReference type="EC" id="2.2.1.1" evidence="7"/>
<dbReference type="InterPro" id="IPR051157">
    <property type="entry name" value="PDH/Transketolase"/>
</dbReference>
<comment type="cofactor">
    <cofactor evidence="1">
        <name>Mn(2+)</name>
        <dbReference type="ChEBI" id="CHEBI:29035"/>
    </cofactor>
</comment>
<evidence type="ECO:0000259" key="6">
    <source>
        <dbReference type="SMART" id="SM00861"/>
    </source>
</evidence>
<evidence type="ECO:0000256" key="4">
    <source>
        <dbReference type="ARBA" id="ARBA00007131"/>
    </source>
</evidence>
<dbReference type="SUPFAM" id="SSF52518">
    <property type="entry name" value="Thiamin diphosphate-binding fold (THDP-binding)"/>
    <property type="match status" value="2"/>
</dbReference>
<evidence type="ECO:0000256" key="1">
    <source>
        <dbReference type="ARBA" id="ARBA00001936"/>
    </source>
</evidence>
<dbReference type="InterPro" id="IPR033248">
    <property type="entry name" value="Transketolase_C"/>
</dbReference>
<dbReference type="Gene3D" id="3.40.50.970">
    <property type="match status" value="2"/>
</dbReference>
<protein>
    <submittedName>
        <fullName evidence="7">Transketolase, N-terminal section</fullName>
        <ecNumber evidence="7">2.2.1.1</ecNumber>
    </submittedName>
</protein>
<evidence type="ECO:0000256" key="2">
    <source>
        <dbReference type="ARBA" id="ARBA00001946"/>
    </source>
</evidence>
<feature type="domain" description="Transketolase-like pyrimidine-binding" evidence="6">
    <location>
        <begin position="331"/>
        <end position="500"/>
    </location>
</feature>
<dbReference type="Pfam" id="PF02779">
    <property type="entry name" value="Transket_pyr"/>
    <property type="match status" value="1"/>
</dbReference>
<dbReference type="InterPro" id="IPR005475">
    <property type="entry name" value="Transketolase-like_Pyr-bd"/>
</dbReference>
<sequence>MLEIRLISTSEFQRVREAGMDTFDRLGLLADMCCANTLATVKRAGSGHLGSSFSSLDIVTYLYYAGMNTVELGFDHPDRDIYFSSKGHDAPAYYAVLYSLGVISKDQFINLRRMGGTHGHPDVSIPGIETNSGSLGMGISKAKGMALAKRLNGATGQVFVMTGDGELQEGQIWESLQTTAHQSVNNITAIVDMNKIQSDKPVDEIIDLGNLEKKFEAFGWHVARCDGHDFSALDRAFEELRQINDKPKVLIADTIKGKGVSFMEGPAALKAGKGLYPWHSGAPDDASFNAGYSEIITRIEEQFDKFGLGKLKTEVIECRAENRTKLKDTAEKVVTAYGQALLEIGQERKDIVVMDADLSADCGLRLFEKACADRFIEGGIAEQDMVSTAGGLALQGYLPIVNSFGVFLASRSNEQIYNNATEKTKIIYVCHYAGLIPAGPGKSHQSLRDISLFGALPECVILEPGNALETRKVLEWCVNEAKQSCMIRLVIGPSPRVIPVPEDYQFSFGKGSVLNQGEDAVLFAYGPVMLNEALAAAERLDKQGVSLTVVNMPWLNRVDVEWLEETVGDCDSVFTVDDHADYGGLGDTLLNAFMSSDALRGRRLVKFAVEGHAACGTPVEVLSHHGLSGERLAERILEDMKNKPRQLLEAAS</sequence>
<keyword evidence="5" id="KW-0786">Thiamine pyrophosphate</keyword>
<dbReference type="PANTHER" id="PTHR43825:SF1">
    <property type="entry name" value="TRANSKETOLASE-LIKE PYRIMIDINE-BINDING DOMAIN-CONTAINING PROTEIN"/>
    <property type="match status" value="1"/>
</dbReference>
<evidence type="ECO:0000256" key="5">
    <source>
        <dbReference type="ARBA" id="ARBA00023052"/>
    </source>
</evidence>
<dbReference type="AlphaFoldDB" id="A0A3B0YPT8"/>
<dbReference type="Gene3D" id="3.40.50.920">
    <property type="match status" value="1"/>
</dbReference>
<dbReference type="SUPFAM" id="SSF52922">
    <property type="entry name" value="TK C-terminal domain-like"/>
    <property type="match status" value="1"/>
</dbReference>
<accession>A0A3B0YPT8</accession>
<dbReference type="EMBL" id="UOFM01000225">
    <property type="protein sequence ID" value="VAW77537.1"/>
    <property type="molecule type" value="Genomic_DNA"/>
</dbReference>
<dbReference type="InterPro" id="IPR005474">
    <property type="entry name" value="Transketolase_N"/>
</dbReference>
<comment type="cofactor">
    <cofactor evidence="3">
        <name>thiamine diphosphate</name>
        <dbReference type="ChEBI" id="CHEBI:58937"/>
    </cofactor>
</comment>
<dbReference type="InterPro" id="IPR009014">
    <property type="entry name" value="Transketo_C/PFOR_II"/>
</dbReference>
<dbReference type="GO" id="GO:0005737">
    <property type="term" value="C:cytoplasm"/>
    <property type="evidence" value="ECO:0007669"/>
    <property type="project" value="UniProtKB-ARBA"/>
</dbReference>
<dbReference type="SMART" id="SM00861">
    <property type="entry name" value="Transket_pyr"/>
    <property type="match status" value="1"/>
</dbReference>
<evidence type="ECO:0000313" key="7">
    <source>
        <dbReference type="EMBL" id="VAW77537.1"/>
    </source>
</evidence>
<reference evidence="7" key="1">
    <citation type="submission" date="2018-06" db="EMBL/GenBank/DDBJ databases">
        <authorList>
            <person name="Zhirakovskaya E."/>
        </authorList>
    </citation>
    <scope>NUCLEOTIDE SEQUENCE</scope>
</reference>
<dbReference type="GO" id="GO:0004802">
    <property type="term" value="F:transketolase activity"/>
    <property type="evidence" value="ECO:0007669"/>
    <property type="project" value="UniProtKB-EC"/>
</dbReference>